<dbReference type="AlphaFoldDB" id="A0AAW4GGY2"/>
<dbReference type="RefSeq" id="WP_205404684.1">
    <property type="nucleotide sequence ID" value="NZ_JAFFTA010000013.1"/>
</dbReference>
<feature type="signal peptide" evidence="1">
    <location>
        <begin position="1"/>
        <end position="21"/>
    </location>
</feature>
<gene>
    <name evidence="2" type="ORF">JJW18_08280</name>
    <name evidence="3" type="ORF">JJW19_02185</name>
</gene>
<dbReference type="Proteomes" id="UP000784064">
    <property type="component" value="Unassembled WGS sequence"/>
</dbReference>
<dbReference type="EMBL" id="JAFFTA010000013">
    <property type="protein sequence ID" value="MBM9913465.1"/>
    <property type="molecule type" value="Genomic_DNA"/>
</dbReference>
<organism evidence="2 5">
    <name type="scientific">Stenotrophomonas lactitubi</name>
    <dbReference type="NCBI Taxonomy" id="2045214"/>
    <lineage>
        <taxon>Bacteria</taxon>
        <taxon>Pseudomonadati</taxon>
        <taxon>Pseudomonadota</taxon>
        <taxon>Gammaproteobacteria</taxon>
        <taxon>Lysobacterales</taxon>
        <taxon>Lysobacteraceae</taxon>
        <taxon>Stenotrophomonas</taxon>
    </lineage>
</organism>
<evidence type="ECO:0000313" key="5">
    <source>
        <dbReference type="Proteomes" id="UP000784064"/>
    </source>
</evidence>
<evidence type="ECO:0000256" key="1">
    <source>
        <dbReference type="SAM" id="SignalP"/>
    </source>
</evidence>
<dbReference type="InterPro" id="IPR011690">
    <property type="entry name" value="P_starv_induced_PsiF"/>
</dbReference>
<keyword evidence="4" id="KW-1185">Reference proteome</keyword>
<keyword evidence="1" id="KW-0732">Signal</keyword>
<comment type="caution">
    <text evidence="2">The sequence shown here is derived from an EMBL/GenBank/DDBJ whole genome shotgun (WGS) entry which is preliminary data.</text>
</comment>
<reference evidence="4" key="1">
    <citation type="submission" date="2021-01" db="EMBL/GenBank/DDBJ databases">
        <title>Stenotrophomonas maltophilia.</title>
        <authorList>
            <person name="Yu Y."/>
        </authorList>
    </citation>
    <scope>NUCLEOTIDE SEQUENCE [LARGE SCALE GENOMIC DNA]</scope>
    <source>
        <strain evidence="4">As-6</strain>
    </source>
</reference>
<protein>
    <submittedName>
        <fullName evidence="2">Starvation-inducible protein</fullName>
    </submittedName>
</protein>
<accession>A0AAW4GGY2</accession>
<dbReference type="Proteomes" id="UP000749453">
    <property type="component" value="Unassembled WGS sequence"/>
</dbReference>
<evidence type="ECO:0000313" key="2">
    <source>
        <dbReference type="EMBL" id="MBM9913465.1"/>
    </source>
</evidence>
<reference evidence="2" key="2">
    <citation type="submission" date="2021-01" db="EMBL/GenBank/DDBJ databases">
        <authorList>
            <person name="Yu Y."/>
        </authorList>
    </citation>
    <scope>NUCLEOTIDE SEQUENCE</scope>
    <source>
        <strain evidence="2">As-5</strain>
        <strain evidence="3">As-6</strain>
    </source>
</reference>
<evidence type="ECO:0000313" key="3">
    <source>
        <dbReference type="EMBL" id="MBM9936945.1"/>
    </source>
</evidence>
<feature type="chain" id="PRO_5043879218" evidence="1">
    <location>
        <begin position="22"/>
        <end position="96"/>
    </location>
</feature>
<name>A0AAW4GGY2_9GAMM</name>
<sequence>MKASFLLAAALLLSLPLAANAGTPQQQRMADCSAKNKGLKGDAYKSAQSTCLSSHAAAPAAPTTPQERMKKCNADAATRKLAGDARKTFMSSCLKA</sequence>
<proteinExistence type="predicted"/>
<dbReference type="Pfam" id="PF07769">
    <property type="entry name" value="PsiF_repeat"/>
    <property type="match status" value="2"/>
</dbReference>
<evidence type="ECO:0000313" key="4">
    <source>
        <dbReference type="Proteomes" id="UP000749453"/>
    </source>
</evidence>
<dbReference type="EMBL" id="JAFFTB010000004">
    <property type="protein sequence ID" value="MBM9936945.1"/>
    <property type="molecule type" value="Genomic_DNA"/>
</dbReference>